<keyword evidence="9" id="KW-0735">Signal-anchor</keyword>
<dbReference type="GO" id="GO:0006493">
    <property type="term" value="P:protein O-linked glycosylation"/>
    <property type="evidence" value="ECO:0007669"/>
    <property type="project" value="TreeGrafter"/>
</dbReference>
<keyword evidence="6" id="KW-0328">Glycosyltransferase</keyword>
<keyword evidence="10 16" id="KW-1133">Transmembrane helix</keyword>
<dbReference type="Gene3D" id="3.90.550.10">
    <property type="entry name" value="Spore Coat Polysaccharide Biosynthesis Protein SpsA, Chain A"/>
    <property type="match status" value="1"/>
</dbReference>
<organism evidence="18 19">
    <name type="scientific">Leptobrachium leishanense</name>
    <name type="common">Leishan spiny toad</name>
    <dbReference type="NCBI Taxonomy" id="445787"/>
    <lineage>
        <taxon>Eukaryota</taxon>
        <taxon>Metazoa</taxon>
        <taxon>Chordata</taxon>
        <taxon>Craniata</taxon>
        <taxon>Vertebrata</taxon>
        <taxon>Euteleostomi</taxon>
        <taxon>Amphibia</taxon>
        <taxon>Batrachia</taxon>
        <taxon>Anura</taxon>
        <taxon>Pelobatoidea</taxon>
        <taxon>Megophryidae</taxon>
        <taxon>Leptobrachium</taxon>
    </lineage>
</organism>
<feature type="transmembrane region" description="Helical" evidence="16">
    <location>
        <begin position="12"/>
        <end position="33"/>
    </location>
</feature>
<dbReference type="GO" id="GO:0004653">
    <property type="term" value="F:polypeptide N-acetylgalactosaminyltransferase activity"/>
    <property type="evidence" value="ECO:0007669"/>
    <property type="project" value="UniProtKB-EC"/>
</dbReference>
<feature type="compositionally biased region" description="Basic and acidic residues" evidence="15">
    <location>
        <begin position="151"/>
        <end position="162"/>
    </location>
</feature>
<dbReference type="PROSITE" id="PS50231">
    <property type="entry name" value="RICIN_B_LECTIN"/>
    <property type="match status" value="1"/>
</dbReference>
<dbReference type="InterPro" id="IPR001173">
    <property type="entry name" value="Glyco_trans_2-like"/>
</dbReference>
<name>A0A8C5PYR2_9ANUR</name>
<dbReference type="GO" id="GO:0000139">
    <property type="term" value="C:Golgi membrane"/>
    <property type="evidence" value="ECO:0007669"/>
    <property type="project" value="UniProtKB-SubCell"/>
</dbReference>
<dbReference type="InterPro" id="IPR035992">
    <property type="entry name" value="Ricin_B-like_lectins"/>
</dbReference>
<evidence type="ECO:0000256" key="9">
    <source>
        <dbReference type="ARBA" id="ARBA00022968"/>
    </source>
</evidence>
<dbReference type="Ensembl" id="ENSLLET00000030534.1">
    <property type="protein sequence ID" value="ENSLLEP00000029398.1"/>
    <property type="gene ID" value="ENSLLEG00000018644.1"/>
</dbReference>
<evidence type="ECO:0000313" key="19">
    <source>
        <dbReference type="Proteomes" id="UP000694569"/>
    </source>
</evidence>
<proteinExistence type="inferred from homology"/>
<dbReference type="Pfam" id="PF00535">
    <property type="entry name" value="Glycos_transf_2"/>
    <property type="match status" value="1"/>
</dbReference>
<dbReference type="PANTHER" id="PTHR11675">
    <property type="entry name" value="N-ACETYLGALACTOSAMINYLTRANSFERASE"/>
    <property type="match status" value="1"/>
</dbReference>
<dbReference type="SMART" id="SM00458">
    <property type="entry name" value="RICIN"/>
    <property type="match status" value="1"/>
</dbReference>
<dbReference type="FunFam" id="3.90.550.10:FF:000088">
    <property type="entry name" value="Polypeptide N-acetylgalactosaminyltransferase"/>
    <property type="match status" value="1"/>
</dbReference>
<evidence type="ECO:0000256" key="13">
    <source>
        <dbReference type="ARBA" id="ARBA00023157"/>
    </source>
</evidence>
<keyword evidence="8" id="KW-0430">Lectin</keyword>
<feature type="region of interest" description="Disordered" evidence="15">
    <location>
        <begin position="416"/>
        <end position="530"/>
    </location>
</feature>
<dbReference type="AlphaFoldDB" id="A0A8C5PYR2"/>
<feature type="region of interest" description="Disordered" evidence="15">
    <location>
        <begin position="289"/>
        <end position="362"/>
    </location>
</feature>
<protein>
    <recommendedName>
        <fullName evidence="5">polypeptide N-acetylgalactosaminyltransferase</fullName>
        <ecNumber evidence="5">2.4.1.41</ecNumber>
    </recommendedName>
</protein>
<dbReference type="UniPathway" id="UPA00378"/>
<evidence type="ECO:0000259" key="17">
    <source>
        <dbReference type="SMART" id="SM00458"/>
    </source>
</evidence>
<feature type="compositionally biased region" description="Basic and acidic residues" evidence="15">
    <location>
        <begin position="303"/>
        <end position="320"/>
    </location>
</feature>
<comment type="similarity">
    <text evidence="4">Belongs to the glycosyltransferase 2 family. GalNAc-T subfamily.</text>
</comment>
<evidence type="ECO:0000256" key="14">
    <source>
        <dbReference type="ARBA" id="ARBA00023211"/>
    </source>
</evidence>
<dbReference type="Proteomes" id="UP000694569">
    <property type="component" value="Unplaced"/>
</dbReference>
<evidence type="ECO:0000256" key="8">
    <source>
        <dbReference type="ARBA" id="ARBA00022734"/>
    </source>
</evidence>
<keyword evidence="19" id="KW-1185">Reference proteome</keyword>
<keyword evidence="12 16" id="KW-0472">Membrane</keyword>
<evidence type="ECO:0000256" key="11">
    <source>
        <dbReference type="ARBA" id="ARBA00023034"/>
    </source>
</evidence>
<evidence type="ECO:0000256" key="1">
    <source>
        <dbReference type="ARBA" id="ARBA00001936"/>
    </source>
</evidence>
<feature type="domain" description="Ricin B lectin" evidence="17">
    <location>
        <begin position="1058"/>
        <end position="1184"/>
    </location>
</feature>
<feature type="region of interest" description="Disordered" evidence="15">
    <location>
        <begin position="134"/>
        <end position="165"/>
    </location>
</feature>
<dbReference type="OrthoDB" id="9982049at2759"/>
<reference evidence="18" key="1">
    <citation type="submission" date="2025-08" db="UniProtKB">
        <authorList>
            <consortium name="Ensembl"/>
        </authorList>
    </citation>
    <scope>IDENTIFICATION</scope>
</reference>
<comment type="pathway">
    <text evidence="3">Protein modification; protein glycosylation.</text>
</comment>
<evidence type="ECO:0000256" key="2">
    <source>
        <dbReference type="ARBA" id="ARBA00004323"/>
    </source>
</evidence>
<dbReference type="GO" id="GO:0030246">
    <property type="term" value="F:carbohydrate binding"/>
    <property type="evidence" value="ECO:0007669"/>
    <property type="project" value="UniProtKB-KW"/>
</dbReference>
<evidence type="ECO:0000256" key="10">
    <source>
        <dbReference type="ARBA" id="ARBA00022989"/>
    </source>
</evidence>
<dbReference type="SUPFAM" id="SSF50370">
    <property type="entry name" value="Ricin B-like lectins"/>
    <property type="match status" value="1"/>
</dbReference>
<feature type="compositionally biased region" description="Basic and acidic residues" evidence="15">
    <location>
        <begin position="416"/>
        <end position="425"/>
    </location>
</feature>
<dbReference type="InterPro" id="IPR029044">
    <property type="entry name" value="Nucleotide-diphossugar_trans"/>
</dbReference>
<dbReference type="InterPro" id="IPR000772">
    <property type="entry name" value="Ricin_B_lectin"/>
</dbReference>
<evidence type="ECO:0000256" key="15">
    <source>
        <dbReference type="SAM" id="MobiDB-lite"/>
    </source>
</evidence>
<dbReference type="EC" id="2.4.1.41" evidence="5"/>
<evidence type="ECO:0000256" key="16">
    <source>
        <dbReference type="SAM" id="Phobius"/>
    </source>
</evidence>
<evidence type="ECO:0000256" key="6">
    <source>
        <dbReference type="ARBA" id="ARBA00022676"/>
    </source>
</evidence>
<comment type="subcellular location">
    <subcellularLocation>
        <location evidence="2">Golgi apparatus membrane</location>
        <topology evidence="2">Single-pass type II membrane protein</topology>
    </subcellularLocation>
</comment>
<dbReference type="CDD" id="cd02510">
    <property type="entry name" value="pp-GalNAc-T"/>
    <property type="match status" value="1"/>
</dbReference>
<reference evidence="18" key="2">
    <citation type="submission" date="2025-09" db="UniProtKB">
        <authorList>
            <consortium name="Ensembl"/>
        </authorList>
    </citation>
    <scope>IDENTIFICATION</scope>
</reference>
<evidence type="ECO:0000256" key="5">
    <source>
        <dbReference type="ARBA" id="ARBA00012644"/>
    </source>
</evidence>
<dbReference type="GeneTree" id="ENSGT00940000159241"/>
<keyword evidence="6" id="KW-0808">Transferase</keyword>
<dbReference type="InterPro" id="IPR045885">
    <property type="entry name" value="GalNAc-T"/>
</dbReference>
<keyword evidence="13" id="KW-1015">Disulfide bond</keyword>
<dbReference type="SUPFAM" id="SSF53448">
    <property type="entry name" value="Nucleotide-diphospho-sugar transferases"/>
    <property type="match status" value="1"/>
</dbReference>
<dbReference type="Gene3D" id="2.80.10.50">
    <property type="match status" value="1"/>
</dbReference>
<dbReference type="Pfam" id="PF00652">
    <property type="entry name" value="Ricin_B_lectin"/>
    <property type="match status" value="1"/>
</dbReference>
<dbReference type="PANTHER" id="PTHR11675:SF130">
    <property type="entry name" value="POLYPEPTIDE N-ACETYLGALACTOSAMINYLTRANSFERASE 5"/>
    <property type="match status" value="1"/>
</dbReference>
<feature type="region of interest" description="Disordered" evidence="15">
    <location>
        <begin position="187"/>
        <end position="226"/>
    </location>
</feature>
<keyword evidence="11" id="KW-0333">Golgi apparatus</keyword>
<comment type="cofactor">
    <cofactor evidence="1">
        <name>Mn(2+)</name>
        <dbReference type="ChEBI" id="CHEBI:29035"/>
    </cofactor>
</comment>
<evidence type="ECO:0000256" key="7">
    <source>
        <dbReference type="ARBA" id="ARBA00022692"/>
    </source>
</evidence>
<evidence type="ECO:0000256" key="3">
    <source>
        <dbReference type="ARBA" id="ARBA00004922"/>
    </source>
</evidence>
<feature type="compositionally biased region" description="Basic and acidic residues" evidence="15">
    <location>
        <begin position="511"/>
        <end position="523"/>
    </location>
</feature>
<evidence type="ECO:0000256" key="12">
    <source>
        <dbReference type="ARBA" id="ARBA00023136"/>
    </source>
</evidence>
<accession>A0A8C5PYR2</accession>
<keyword evidence="14" id="KW-0464">Manganese</keyword>
<evidence type="ECO:0000256" key="4">
    <source>
        <dbReference type="ARBA" id="ARBA00005680"/>
    </source>
</evidence>
<sequence length="1189" mass="132092">MQRVRKYFRGSGRALAFIFIASVIWLLFDMVALKFSFNEINARLQKEEIFRRDTVDFGAWKSRGRSMEDSRWLKVSDSAKLKGIFHPPSAIPKLPPGDGAFRGVARQRKRTIRPLDVQVNKTILPLGVLPEARSQVPQDDHGKVKFGNDTNHPREKQDKHLDVGPGVEGVKKVEQPAGAGESKDILKVDPESKGTGDLNNVEEVNGDKDAGLLNKGVGGRKSVGEHKDAGQLEVAGKTKDTGHMKPVVDPKVAGDLKVMEDMKGLAEPKDLVAKGELTGAGEIKAVGEPKEAGQLKGPGKPNYVKDTKAVGEPKNKEDFKGLGQPKDASDLKSVMKLKGPGVEDSKGFEEPEGAGDLKALDESKDVEEVKTFVESKVLGDSKADGGPNVVEKFNAAREPKDTGDVEVLVKSKDTGDIKAVGEPKNAEGLGEPKGMEYLKPVVDPKGAADLKSVGEPKGAVGVKEEESKGNLNTLGEPGRVDNLKGVNKPVARIGAGKEDKSSLNSSLNMDGLKEKNPNEESKKPSTNHPPIKVMVVSKMKETGAAEKNIGKIIVARDTSLISNSSKVHDHVKASDKQRSDSDIAKLPVASLAEHKDMKAAKTKLKPLDGFLGKVEKKKDKNSNQAKKNLSENMAGLDLRTKADNVNDKLLMKMEKANGSQVIVAKNVGMHKVFALDRTMAPRDPNAPGQYGRTVVVPKDKAQEAERRWKEGNFNVYLSDIIPLDRAIEDTRPKGCSEQLVHDDLPTTSVIICFVDEVWSTLVRSVFSVLNRSPDHLIKEIILVDDFSTKAYLKDKLDKYMLRFPKVRILHLGERHGLIRARIAGANIARGDVLTFLDSHVECNVGWLEPLLEQVRLNRKKVACPVIEVINDKDMSYMTVDNFQRGIFTWPMNFGWKPIPPEVLQENKMTEMDPIRCPVMAGGLFSIDKKYFYELGTYDPGLHVWGGENMEISFKVWMCGGEIEIIPCSRVGHIFRNDNPYSFPKNRIQTVERNLARVAEVWLDEYKELFYGHGYQLLKSNTSIGDLSAQKELRRKLKCESFKWYIDNVYPDLDAPLVRATGVLTNLELGKCISLENNILHLETCDASKQNQHFNYTWLKLIKQNNVCIAPSSQKEKLSLHPCDNVNSNLKWSHKSLTSFQPSLKDHILLENLQSPNCLDVDKSHRNLQMSVCDASNRFQKWQFEKYFVE</sequence>
<keyword evidence="7 16" id="KW-0812">Transmembrane</keyword>
<gene>
    <name evidence="18" type="primary">GALNT5</name>
</gene>
<evidence type="ECO:0000313" key="18">
    <source>
        <dbReference type="Ensembl" id="ENSLLEP00000029398.1"/>
    </source>
</evidence>